<comment type="similarity">
    <text evidence="1">Belongs to the LysR transcriptional regulatory family.</text>
</comment>
<protein>
    <submittedName>
        <fullName evidence="3">LysR family transcriptional regulator</fullName>
    </submittedName>
</protein>
<dbReference type="Proteomes" id="UP001177883">
    <property type="component" value="Unassembled WGS sequence"/>
</dbReference>
<dbReference type="InterPro" id="IPR036390">
    <property type="entry name" value="WH_DNA-bd_sf"/>
</dbReference>
<dbReference type="InterPro" id="IPR000847">
    <property type="entry name" value="LysR_HTH_N"/>
</dbReference>
<dbReference type="PANTHER" id="PTHR30537:SF74">
    <property type="entry name" value="HTH-TYPE TRANSCRIPTIONAL REGULATOR TRPI"/>
    <property type="match status" value="1"/>
</dbReference>
<dbReference type="InterPro" id="IPR036388">
    <property type="entry name" value="WH-like_DNA-bd_sf"/>
</dbReference>
<dbReference type="PROSITE" id="PS50931">
    <property type="entry name" value="HTH_LYSR"/>
    <property type="match status" value="1"/>
</dbReference>
<proteinExistence type="inferred from homology"/>
<evidence type="ECO:0000313" key="3">
    <source>
        <dbReference type="EMBL" id="MDP2489843.1"/>
    </source>
</evidence>
<sequence length="78" mass="8469">MLPPLRALVAFEAVARLGSIGAAARELCVTQAAVSQQLKSLETFLACHPFIKNTLLSGLIFSWWTGHQLTLVRMSISS</sequence>
<organism evidence="3 4">
    <name type="scientific">Vibrio splendidus</name>
    <dbReference type="NCBI Taxonomy" id="29497"/>
    <lineage>
        <taxon>Bacteria</taxon>
        <taxon>Pseudomonadati</taxon>
        <taxon>Pseudomonadota</taxon>
        <taxon>Gammaproteobacteria</taxon>
        <taxon>Vibrionales</taxon>
        <taxon>Vibrionaceae</taxon>
        <taxon>Vibrio</taxon>
    </lineage>
</organism>
<dbReference type="EMBL" id="JAUYVK010000008">
    <property type="protein sequence ID" value="MDP2489843.1"/>
    <property type="molecule type" value="Genomic_DNA"/>
</dbReference>
<dbReference type="Gene3D" id="1.10.10.10">
    <property type="entry name" value="Winged helix-like DNA-binding domain superfamily/Winged helix DNA-binding domain"/>
    <property type="match status" value="1"/>
</dbReference>
<dbReference type="PRINTS" id="PR00039">
    <property type="entry name" value="HTHLYSR"/>
</dbReference>
<dbReference type="PANTHER" id="PTHR30537">
    <property type="entry name" value="HTH-TYPE TRANSCRIPTIONAL REGULATOR"/>
    <property type="match status" value="1"/>
</dbReference>
<dbReference type="SUPFAM" id="SSF46785">
    <property type="entry name" value="Winged helix' DNA-binding domain"/>
    <property type="match status" value="1"/>
</dbReference>
<dbReference type="Pfam" id="PF00126">
    <property type="entry name" value="HTH_1"/>
    <property type="match status" value="1"/>
</dbReference>
<evidence type="ECO:0000259" key="2">
    <source>
        <dbReference type="PROSITE" id="PS50931"/>
    </source>
</evidence>
<evidence type="ECO:0000256" key="1">
    <source>
        <dbReference type="ARBA" id="ARBA00009437"/>
    </source>
</evidence>
<comment type="caution">
    <text evidence="3">The sequence shown here is derived from an EMBL/GenBank/DDBJ whole genome shotgun (WGS) entry which is preliminary data.</text>
</comment>
<gene>
    <name evidence="3" type="ORF">Q8W38_10890</name>
</gene>
<reference evidence="3" key="1">
    <citation type="submission" date="2023-07" db="EMBL/GenBank/DDBJ databases">
        <title>Genome content predicts the carbon catabolic preferences of heterotrophic bacteria.</title>
        <authorList>
            <person name="Gralka M."/>
        </authorList>
    </citation>
    <scope>NUCLEOTIDE SEQUENCE</scope>
    <source>
        <strain evidence="3">6E03</strain>
    </source>
</reference>
<accession>A0ABD5A9K7</accession>
<dbReference type="AlphaFoldDB" id="A0ABD5A9K7"/>
<dbReference type="InterPro" id="IPR058163">
    <property type="entry name" value="LysR-type_TF_proteobact-type"/>
</dbReference>
<feature type="domain" description="HTH lysR-type" evidence="2">
    <location>
        <begin position="3"/>
        <end position="43"/>
    </location>
</feature>
<name>A0ABD5A9K7_VIBSP</name>
<evidence type="ECO:0000313" key="4">
    <source>
        <dbReference type="Proteomes" id="UP001177883"/>
    </source>
</evidence>